<reference evidence="1" key="1">
    <citation type="submission" date="2020-04" db="EMBL/GenBank/DDBJ databases">
        <authorList>
            <person name="Alioto T."/>
            <person name="Alioto T."/>
            <person name="Gomez Garrido J."/>
        </authorList>
    </citation>
    <scope>NUCLEOTIDE SEQUENCE</scope>
    <source>
        <strain evidence="1">A484AB</strain>
    </source>
</reference>
<organism evidence="1 2">
    <name type="scientific">Paramuricea clavata</name>
    <name type="common">Red gorgonian</name>
    <name type="synonym">Violescent sea-whip</name>
    <dbReference type="NCBI Taxonomy" id="317549"/>
    <lineage>
        <taxon>Eukaryota</taxon>
        <taxon>Metazoa</taxon>
        <taxon>Cnidaria</taxon>
        <taxon>Anthozoa</taxon>
        <taxon>Octocorallia</taxon>
        <taxon>Malacalcyonacea</taxon>
        <taxon>Plexauridae</taxon>
        <taxon>Paramuricea</taxon>
    </lineage>
</organism>
<dbReference type="Proteomes" id="UP001152795">
    <property type="component" value="Unassembled WGS sequence"/>
</dbReference>
<dbReference type="EMBL" id="CACRXK020006154">
    <property type="protein sequence ID" value="CAB4008540.1"/>
    <property type="molecule type" value="Genomic_DNA"/>
</dbReference>
<name>A0A7D9ILN2_PARCT</name>
<evidence type="ECO:0000313" key="1">
    <source>
        <dbReference type="EMBL" id="CAB4008540.1"/>
    </source>
</evidence>
<keyword evidence="2" id="KW-1185">Reference proteome</keyword>
<evidence type="ECO:0000313" key="2">
    <source>
        <dbReference type="Proteomes" id="UP001152795"/>
    </source>
</evidence>
<gene>
    <name evidence="1" type="ORF">PACLA_8A052002</name>
</gene>
<proteinExistence type="predicted"/>
<sequence>MAMKYREVYKHIAPEVLNGSCVTTGKKISSTILLQLANAATDINPTKKAHSFEIIDHVECRENPQLRCIKEALQNEV</sequence>
<protein>
    <submittedName>
        <fullName evidence="1">Uncharacterized protein</fullName>
    </submittedName>
</protein>
<accession>A0A7D9ILN2</accession>
<dbReference type="AlphaFoldDB" id="A0A7D9ILN2"/>
<comment type="caution">
    <text evidence="1">The sequence shown here is derived from an EMBL/GenBank/DDBJ whole genome shotgun (WGS) entry which is preliminary data.</text>
</comment>